<dbReference type="Proteomes" id="UP000054337">
    <property type="component" value="Unassembled WGS sequence"/>
</dbReference>
<feature type="region of interest" description="Disordered" evidence="1">
    <location>
        <begin position="1"/>
        <end position="29"/>
    </location>
</feature>
<evidence type="ECO:0000313" key="2">
    <source>
        <dbReference type="EMBL" id="EUN24495.1"/>
    </source>
</evidence>
<feature type="compositionally biased region" description="Basic and acidic residues" evidence="1">
    <location>
        <begin position="18"/>
        <end position="29"/>
    </location>
</feature>
<protein>
    <submittedName>
        <fullName evidence="2">Uncharacterized protein</fullName>
    </submittedName>
</protein>
<sequence length="353" mass="39684">MDDHTIAHPNDSEPSTTDQDHSARQLEKSYRHNSDWEFRSIDDDRRAAAHGFVTPEELLLVADNSGERHDNIKIVWTGTAGDPGSRSAIVGTASQHLQTMYELRNLLGLPMSFRGKVPSYPANTDIRVKQYWERKHGLQSLVRAVQAQATGQQELSHATPCPRLATQEASDPTVREAYNAERTQVLEKQPVPTYRLPEQFAPLQNLYEATQRQESSSTTVESSAATSHATDIWSHSDLENTAKLPCIDCGDNNGHASNCNIGNLTFKEHLTMLDYRVLADIVEQFDPGPWTTHFNPYREPEPEDPRVQIAGMAEVIRNEDSYKNDPELHDLPDDLMIILWAFKTSDGVEVISL</sequence>
<dbReference type="HOGENOM" id="CLU_745975_0_0_1"/>
<evidence type="ECO:0000256" key="1">
    <source>
        <dbReference type="SAM" id="MobiDB-lite"/>
    </source>
</evidence>
<feature type="compositionally biased region" description="Low complexity" evidence="1">
    <location>
        <begin position="215"/>
        <end position="229"/>
    </location>
</feature>
<dbReference type="AlphaFoldDB" id="W7EF28"/>
<dbReference type="GeneID" id="26248974"/>
<feature type="region of interest" description="Disordered" evidence="1">
    <location>
        <begin position="209"/>
        <end position="229"/>
    </location>
</feature>
<name>W7EF28_BIPV3</name>
<dbReference type="OrthoDB" id="445357at2759"/>
<reference evidence="2 3" key="1">
    <citation type="journal article" date="2013" name="PLoS Genet.">
        <title>Comparative genome structure, secondary metabolite, and effector coding capacity across Cochliobolus pathogens.</title>
        <authorList>
            <person name="Condon B.J."/>
            <person name="Leng Y."/>
            <person name="Wu D."/>
            <person name="Bushley K.E."/>
            <person name="Ohm R.A."/>
            <person name="Otillar R."/>
            <person name="Martin J."/>
            <person name="Schackwitz W."/>
            <person name="Grimwood J."/>
            <person name="MohdZainudin N."/>
            <person name="Xue C."/>
            <person name="Wang R."/>
            <person name="Manning V.A."/>
            <person name="Dhillon B."/>
            <person name="Tu Z.J."/>
            <person name="Steffenson B.J."/>
            <person name="Salamov A."/>
            <person name="Sun H."/>
            <person name="Lowry S."/>
            <person name="LaButti K."/>
            <person name="Han J."/>
            <person name="Copeland A."/>
            <person name="Lindquist E."/>
            <person name="Barry K."/>
            <person name="Schmutz J."/>
            <person name="Baker S.E."/>
            <person name="Ciuffetti L.M."/>
            <person name="Grigoriev I.V."/>
            <person name="Zhong S."/>
            <person name="Turgeon B.G."/>
        </authorList>
    </citation>
    <scope>NUCLEOTIDE SEQUENCE [LARGE SCALE GENOMIC DNA]</scope>
    <source>
        <strain evidence="2 3">FI3</strain>
    </source>
</reference>
<evidence type="ECO:0000313" key="3">
    <source>
        <dbReference type="Proteomes" id="UP000054337"/>
    </source>
</evidence>
<gene>
    <name evidence="2" type="ORF">COCVIDRAFT_105991</name>
</gene>
<dbReference type="EMBL" id="KI968766">
    <property type="protein sequence ID" value="EUN24495.1"/>
    <property type="molecule type" value="Genomic_DNA"/>
</dbReference>
<proteinExistence type="predicted"/>
<keyword evidence="3" id="KW-1185">Reference proteome</keyword>
<organism evidence="2 3">
    <name type="scientific">Bipolaris victoriae (strain FI3)</name>
    <name type="common">Victoria blight of oats agent</name>
    <name type="synonym">Cochliobolus victoriae</name>
    <dbReference type="NCBI Taxonomy" id="930091"/>
    <lineage>
        <taxon>Eukaryota</taxon>
        <taxon>Fungi</taxon>
        <taxon>Dikarya</taxon>
        <taxon>Ascomycota</taxon>
        <taxon>Pezizomycotina</taxon>
        <taxon>Dothideomycetes</taxon>
        <taxon>Pleosporomycetidae</taxon>
        <taxon>Pleosporales</taxon>
        <taxon>Pleosporineae</taxon>
        <taxon>Pleosporaceae</taxon>
        <taxon>Bipolaris</taxon>
    </lineage>
</organism>
<accession>W7EF28</accession>
<dbReference type="RefSeq" id="XP_014554078.1">
    <property type="nucleotide sequence ID" value="XM_014698592.1"/>
</dbReference>